<evidence type="ECO:0000313" key="5">
    <source>
        <dbReference type="Proteomes" id="UP000290649"/>
    </source>
</evidence>
<keyword evidence="3" id="KW-1133">Transmembrane helix</keyword>
<dbReference type="Proteomes" id="UP000290649">
    <property type="component" value="Unassembled WGS sequence"/>
</dbReference>
<dbReference type="EMBL" id="QOUX01000046">
    <property type="protein sequence ID" value="RXI98190.1"/>
    <property type="molecule type" value="Genomic_DNA"/>
</dbReference>
<feature type="transmembrane region" description="Helical" evidence="3">
    <location>
        <begin position="49"/>
        <end position="68"/>
    </location>
</feature>
<organism evidence="4 5">
    <name type="scientific">Anaerobacillus alkaliphilus</name>
    <dbReference type="NCBI Taxonomy" id="1548597"/>
    <lineage>
        <taxon>Bacteria</taxon>
        <taxon>Bacillati</taxon>
        <taxon>Bacillota</taxon>
        <taxon>Bacilli</taxon>
        <taxon>Bacillales</taxon>
        <taxon>Bacillaceae</taxon>
        <taxon>Anaerobacillus</taxon>
    </lineage>
</organism>
<dbReference type="OrthoDB" id="10002612at2"/>
<dbReference type="GO" id="GO:1902600">
    <property type="term" value="P:proton transmembrane transport"/>
    <property type="evidence" value="ECO:0007669"/>
    <property type="project" value="UniProtKB-KW"/>
</dbReference>
<keyword evidence="3" id="KW-0812">Transmembrane</keyword>
<keyword evidence="3" id="KW-0472">Membrane</keyword>
<dbReference type="Gene3D" id="1.20.20.10">
    <property type="entry name" value="F1F0 ATP synthase subunit C"/>
    <property type="match status" value="1"/>
</dbReference>
<proteinExistence type="predicted"/>
<name>A0A4Q0VS01_9BACI</name>
<comment type="caution">
    <text evidence="4">The sequence shown here is derived from an EMBL/GenBank/DDBJ whole genome shotgun (WGS) entry which is preliminary data.</text>
</comment>
<keyword evidence="2" id="KW-0406">Ion transport</keyword>
<keyword evidence="2" id="KW-0813">Transport</keyword>
<dbReference type="RefSeq" id="WP_129079550.1">
    <property type="nucleotide sequence ID" value="NZ_QOUX01000046.1"/>
</dbReference>
<gene>
    <name evidence="4" type="ORF">DS745_17780</name>
</gene>
<keyword evidence="5" id="KW-1185">Reference proteome</keyword>
<feature type="transmembrane region" description="Helical" evidence="3">
    <location>
        <begin position="6"/>
        <end position="29"/>
    </location>
</feature>
<evidence type="ECO:0000256" key="1">
    <source>
        <dbReference type="ARBA" id="ARBA00022781"/>
    </source>
</evidence>
<evidence type="ECO:0000256" key="3">
    <source>
        <dbReference type="SAM" id="Phobius"/>
    </source>
</evidence>
<protein>
    <recommendedName>
        <fullName evidence="6">ATP synthase F(0) sector subunit c</fullName>
    </recommendedName>
</protein>
<keyword evidence="1" id="KW-0375">Hydrogen ion transport</keyword>
<dbReference type="InterPro" id="IPR038662">
    <property type="entry name" value="ATP_synth_F0_csu_sf"/>
</dbReference>
<evidence type="ECO:0008006" key="6">
    <source>
        <dbReference type="Google" id="ProtNLM"/>
    </source>
</evidence>
<accession>A0A4Q0VS01</accession>
<evidence type="ECO:0000313" key="4">
    <source>
        <dbReference type="EMBL" id="RXI98190.1"/>
    </source>
</evidence>
<dbReference type="AlphaFoldDB" id="A0A4Q0VS01"/>
<reference evidence="4 5" key="1">
    <citation type="journal article" date="2019" name="Int. J. Syst. Evol. Microbiol.">
        <title>Anaerobacillus alkaliphilus sp. nov., a novel alkaliphilic and moderately halophilic bacterium.</title>
        <authorList>
            <person name="Borsodi A.K."/>
            <person name="Aszalos J.M."/>
            <person name="Bihari P."/>
            <person name="Nagy I."/>
            <person name="Schumann P."/>
            <person name="Sproer C."/>
            <person name="Kovacs A.L."/>
            <person name="Boka K."/>
            <person name="Dobosy P."/>
            <person name="Ovari M."/>
            <person name="Szili-Kovacs T."/>
            <person name="Toth E."/>
        </authorList>
    </citation>
    <scope>NUCLEOTIDE SEQUENCE [LARGE SCALE GENOMIC DNA]</scope>
    <source>
        <strain evidence="4 5">B16-10</strain>
    </source>
</reference>
<sequence>MDQGLLLLLAAVIGVFGILYVFKTSMNAIIDGMKKKDYQAVDKAQTKMFTNIILVEIVPIILVVIAILDMF</sequence>
<evidence type="ECO:0000256" key="2">
    <source>
        <dbReference type="ARBA" id="ARBA00023065"/>
    </source>
</evidence>